<dbReference type="RefSeq" id="WP_049428909.1">
    <property type="nucleotide sequence ID" value="NZ_CP154630.1"/>
</dbReference>
<reference evidence="2" key="1">
    <citation type="submission" date="2018-09" db="EMBL/GenBank/DDBJ databases">
        <authorList>
            <person name="Groschel M."/>
            <person name="Kohl T."/>
            <person name="Conchillo-Sole O."/>
            <person name="Mamat U."/>
            <person name="Yero D."/>
            <person name="Niemann S."/>
            <person name="Daura X."/>
            <person name="Gibert I."/>
        </authorList>
    </citation>
    <scope>NUCLEOTIDE SEQUENCE</scope>
    <source>
        <strain evidence="2">OG156</strain>
    </source>
</reference>
<organism evidence="2 3">
    <name type="scientific">Stenotrophomonas maltophilia</name>
    <name type="common">Pseudomonas maltophilia</name>
    <name type="synonym">Xanthomonas maltophilia</name>
    <dbReference type="NCBI Taxonomy" id="40324"/>
    <lineage>
        <taxon>Bacteria</taxon>
        <taxon>Pseudomonadati</taxon>
        <taxon>Pseudomonadota</taxon>
        <taxon>Gammaproteobacteria</taxon>
        <taxon>Lysobacterales</taxon>
        <taxon>Lysobacteraceae</taxon>
        <taxon>Stenotrophomonas</taxon>
        <taxon>Stenotrophomonas maltophilia group</taxon>
    </lineage>
</organism>
<comment type="caution">
    <text evidence="2">The sequence shown here is derived from an EMBL/GenBank/DDBJ whole genome shotgun (WGS) entry which is preliminary data.</text>
</comment>
<name>A0A2J0SQZ9_STEMA</name>
<dbReference type="InterPro" id="IPR025159">
    <property type="entry name" value="AbiEi_N"/>
</dbReference>
<accession>A0A2J0SQZ9</accession>
<gene>
    <name evidence="2" type="ORF">D7Y33_01440</name>
</gene>
<protein>
    <submittedName>
        <fullName evidence="2">Transcriptional regulator</fullName>
    </submittedName>
</protein>
<evidence type="ECO:0000259" key="1">
    <source>
        <dbReference type="Pfam" id="PF13338"/>
    </source>
</evidence>
<evidence type="ECO:0000313" key="3">
    <source>
        <dbReference type="Proteomes" id="UP000822271"/>
    </source>
</evidence>
<feature type="domain" description="AbiEi antitoxin N-terminal" evidence="1">
    <location>
        <begin position="9"/>
        <end position="53"/>
    </location>
</feature>
<sequence length="200" mass="22036">MGNAEARARKLLQRAGTLRARELVAAGIARAQLARLVDAGALIRMSRGVYALPGKARGDTDDGLRIIAERLPHPRLCLLSALRLHGLTTQAPFEIWAAIGNSDRAPRIDWPPLRVVRMSPTTLNAGLEERRVGTRCIYVSNVAKTVADCFKYRNLVGLDVAIEALRDALRSRATTPNALMEYARICRVARLMRPYLDALA</sequence>
<reference evidence="2" key="2">
    <citation type="journal article" date="2020" name="Front. Microbiol.">
        <title>Genetic Variants of the DSF Quorum Sensing System in Stenotrophomonas maltophilia Influence Virulence and Resistance Phenotypes Among Genotypically Diverse Clinical Isolates.</title>
        <authorList>
            <person name="Yero D."/>
            <person name="Huedo P."/>
            <person name="Conchillo-Sole O."/>
            <person name="Martinez-Servat S."/>
            <person name="Mamat U."/>
            <person name="Coves X."/>
            <person name="Llanas F."/>
            <person name="Roca I."/>
            <person name="Vila J."/>
            <person name="Schaible U.E."/>
            <person name="Daura X."/>
            <person name="Gibert I."/>
        </authorList>
    </citation>
    <scope>NUCLEOTIDE SEQUENCE</scope>
    <source>
        <strain evidence="2">OG156</strain>
    </source>
</reference>
<dbReference type="AlphaFoldDB" id="A0A2J0SQZ9"/>
<evidence type="ECO:0000313" key="2">
    <source>
        <dbReference type="EMBL" id="MBA0309695.1"/>
    </source>
</evidence>
<dbReference type="Pfam" id="PF13338">
    <property type="entry name" value="AbiEi_4"/>
    <property type="match status" value="1"/>
</dbReference>
<dbReference type="OrthoDB" id="9789781at2"/>
<dbReference type="EMBL" id="RAUE01000002">
    <property type="protein sequence ID" value="MBA0309695.1"/>
    <property type="molecule type" value="Genomic_DNA"/>
</dbReference>
<proteinExistence type="predicted"/>
<dbReference type="Proteomes" id="UP000822271">
    <property type="component" value="Unassembled WGS sequence"/>
</dbReference>